<keyword evidence="2" id="KW-1185">Reference proteome</keyword>
<dbReference type="Proteomes" id="UP000821865">
    <property type="component" value="Chromosome 9"/>
</dbReference>
<accession>A0ACB8C4R4</accession>
<sequence length="106" mass="11508">MRPPHVDCDRRTSWAPRSCWTRSSLAAAIAAPKRSEPENRAGRGLNVSSSQSARARVNPQCLGRRKSTGLERYLGTFGKIVGFASGCSNGLLLSRRTSSPPMMCSK</sequence>
<comment type="caution">
    <text evidence="1">The sequence shown here is derived from an EMBL/GenBank/DDBJ whole genome shotgun (WGS) entry which is preliminary data.</text>
</comment>
<reference evidence="1" key="1">
    <citation type="submission" date="2020-05" db="EMBL/GenBank/DDBJ databases">
        <title>Large-scale comparative analyses of tick genomes elucidate their genetic diversity and vector capacities.</title>
        <authorList>
            <person name="Jia N."/>
            <person name="Wang J."/>
            <person name="Shi W."/>
            <person name="Du L."/>
            <person name="Sun Y."/>
            <person name="Zhan W."/>
            <person name="Jiang J."/>
            <person name="Wang Q."/>
            <person name="Zhang B."/>
            <person name="Ji P."/>
            <person name="Sakyi L.B."/>
            <person name="Cui X."/>
            <person name="Yuan T."/>
            <person name="Jiang B."/>
            <person name="Yang W."/>
            <person name="Lam T.T.-Y."/>
            <person name="Chang Q."/>
            <person name="Ding S."/>
            <person name="Wang X."/>
            <person name="Zhu J."/>
            <person name="Ruan X."/>
            <person name="Zhao L."/>
            <person name="Wei J."/>
            <person name="Que T."/>
            <person name="Du C."/>
            <person name="Cheng J."/>
            <person name="Dai P."/>
            <person name="Han X."/>
            <person name="Huang E."/>
            <person name="Gao Y."/>
            <person name="Liu J."/>
            <person name="Shao H."/>
            <person name="Ye R."/>
            <person name="Li L."/>
            <person name="Wei W."/>
            <person name="Wang X."/>
            <person name="Wang C."/>
            <person name="Yang T."/>
            <person name="Huo Q."/>
            <person name="Li W."/>
            <person name="Guo W."/>
            <person name="Chen H."/>
            <person name="Zhou L."/>
            <person name="Ni X."/>
            <person name="Tian J."/>
            <person name="Zhou Y."/>
            <person name="Sheng Y."/>
            <person name="Liu T."/>
            <person name="Pan Y."/>
            <person name="Xia L."/>
            <person name="Li J."/>
            <person name="Zhao F."/>
            <person name="Cao W."/>
        </authorList>
    </citation>
    <scope>NUCLEOTIDE SEQUENCE</scope>
    <source>
        <strain evidence="1">Dsil-2018</strain>
    </source>
</reference>
<name>A0ACB8C4R4_DERSI</name>
<evidence type="ECO:0000313" key="1">
    <source>
        <dbReference type="EMBL" id="KAH7933786.1"/>
    </source>
</evidence>
<evidence type="ECO:0000313" key="2">
    <source>
        <dbReference type="Proteomes" id="UP000821865"/>
    </source>
</evidence>
<organism evidence="1 2">
    <name type="scientific">Dermacentor silvarum</name>
    <name type="common">Tick</name>
    <dbReference type="NCBI Taxonomy" id="543639"/>
    <lineage>
        <taxon>Eukaryota</taxon>
        <taxon>Metazoa</taxon>
        <taxon>Ecdysozoa</taxon>
        <taxon>Arthropoda</taxon>
        <taxon>Chelicerata</taxon>
        <taxon>Arachnida</taxon>
        <taxon>Acari</taxon>
        <taxon>Parasitiformes</taxon>
        <taxon>Ixodida</taxon>
        <taxon>Ixodoidea</taxon>
        <taxon>Ixodidae</taxon>
        <taxon>Rhipicephalinae</taxon>
        <taxon>Dermacentor</taxon>
    </lineage>
</organism>
<gene>
    <name evidence="1" type="ORF">HPB49_017336</name>
</gene>
<protein>
    <submittedName>
        <fullName evidence="1">Uncharacterized protein</fullName>
    </submittedName>
</protein>
<dbReference type="EMBL" id="CM023478">
    <property type="protein sequence ID" value="KAH7933786.1"/>
    <property type="molecule type" value="Genomic_DNA"/>
</dbReference>
<proteinExistence type="predicted"/>